<organism evidence="3 4">
    <name type="scientific">Gandjariella thermophila</name>
    <dbReference type="NCBI Taxonomy" id="1931992"/>
    <lineage>
        <taxon>Bacteria</taxon>
        <taxon>Bacillati</taxon>
        <taxon>Actinomycetota</taxon>
        <taxon>Actinomycetes</taxon>
        <taxon>Pseudonocardiales</taxon>
        <taxon>Pseudonocardiaceae</taxon>
        <taxon>Gandjariella</taxon>
    </lineage>
</organism>
<evidence type="ECO:0000256" key="1">
    <source>
        <dbReference type="ARBA" id="ARBA00022987"/>
    </source>
</evidence>
<dbReference type="InterPro" id="IPR000638">
    <property type="entry name" value="Gas-vesicle_GvpA-like"/>
</dbReference>
<comment type="caution">
    <text evidence="3">The sequence shown here is derived from an EMBL/GenBank/DDBJ whole genome shotgun (WGS) entry which is preliminary data.</text>
</comment>
<keyword evidence="4" id="KW-1185">Reference proteome</keyword>
<dbReference type="RefSeq" id="WP_225978450.1">
    <property type="nucleotide sequence ID" value="NZ_BJFL01000015.1"/>
</dbReference>
<dbReference type="Pfam" id="PF00741">
    <property type="entry name" value="Gas_vesicle"/>
    <property type="match status" value="1"/>
</dbReference>
<dbReference type="Proteomes" id="UP000298860">
    <property type="component" value="Unassembled WGS sequence"/>
</dbReference>
<evidence type="ECO:0000313" key="4">
    <source>
        <dbReference type="Proteomes" id="UP000298860"/>
    </source>
</evidence>
<evidence type="ECO:0000256" key="2">
    <source>
        <dbReference type="ARBA" id="ARBA00035108"/>
    </source>
</evidence>
<dbReference type="EMBL" id="BJFL01000015">
    <property type="protein sequence ID" value="GDY31570.1"/>
    <property type="molecule type" value="Genomic_DNA"/>
</dbReference>
<keyword evidence="1" id="KW-0304">Gas vesicle</keyword>
<dbReference type="GO" id="GO:0005198">
    <property type="term" value="F:structural molecule activity"/>
    <property type="evidence" value="ECO:0007669"/>
    <property type="project" value="InterPro"/>
</dbReference>
<accession>A0A4D4J985</accession>
<gene>
    <name evidence="3" type="ORF">GTS_32030</name>
</gene>
<dbReference type="GO" id="GO:0031411">
    <property type="term" value="C:gas vesicle"/>
    <property type="evidence" value="ECO:0007669"/>
    <property type="project" value="UniProtKB-SubCell"/>
</dbReference>
<dbReference type="GO" id="GO:0012506">
    <property type="term" value="C:vesicle membrane"/>
    <property type="evidence" value="ECO:0007669"/>
    <property type="project" value="InterPro"/>
</dbReference>
<evidence type="ECO:0000313" key="3">
    <source>
        <dbReference type="EMBL" id="GDY31570.1"/>
    </source>
</evidence>
<dbReference type="AlphaFoldDB" id="A0A4D4J985"/>
<name>A0A4D4J985_9PSEU</name>
<protein>
    <recommendedName>
        <fullName evidence="5">Gas vesicle protein</fullName>
    </recommendedName>
</protein>
<sequence>MTESLRPQRPAATSPVRTGIVDLLDRVVYRGAAVSGDAVISLAGVDLVRLDLRGLLTAAAGGRRAAPAAAAHDTVH</sequence>
<evidence type="ECO:0008006" key="5">
    <source>
        <dbReference type="Google" id="ProtNLM"/>
    </source>
</evidence>
<reference evidence="4" key="1">
    <citation type="submission" date="2019-04" db="EMBL/GenBank/DDBJ databases">
        <title>Draft genome sequence of Pseudonocardiaceae bacterium SL3-2-4.</title>
        <authorList>
            <person name="Ningsih F."/>
            <person name="Yokota A."/>
            <person name="Sakai Y."/>
            <person name="Nanatani K."/>
            <person name="Yabe S."/>
            <person name="Oetari A."/>
            <person name="Sjamsuridzal W."/>
        </authorList>
    </citation>
    <scope>NUCLEOTIDE SEQUENCE [LARGE SCALE GENOMIC DNA]</scope>
    <source>
        <strain evidence="4">SL3-2-4</strain>
    </source>
</reference>
<comment type="subcellular location">
    <subcellularLocation>
        <location evidence="2">Gas vesicle</location>
    </subcellularLocation>
</comment>
<proteinExistence type="predicted"/>